<dbReference type="InterPro" id="IPR005693">
    <property type="entry name" value="Mce"/>
</dbReference>
<evidence type="ECO:0000313" key="3">
    <source>
        <dbReference type="EMBL" id="AEF39328.1"/>
    </source>
</evidence>
<keyword evidence="4" id="KW-1185">Reference proteome</keyword>
<dbReference type="GO" id="GO:0005576">
    <property type="term" value="C:extracellular region"/>
    <property type="evidence" value="ECO:0007669"/>
    <property type="project" value="TreeGrafter"/>
</dbReference>
<evidence type="ECO:0000259" key="2">
    <source>
        <dbReference type="Pfam" id="PF11887"/>
    </source>
</evidence>
<dbReference type="Proteomes" id="UP000009235">
    <property type="component" value="Chromosome"/>
</dbReference>
<dbReference type="Pfam" id="PF02470">
    <property type="entry name" value="MlaD"/>
    <property type="match status" value="1"/>
</dbReference>
<evidence type="ECO:0000313" key="4">
    <source>
        <dbReference type="Proteomes" id="UP000009235"/>
    </source>
</evidence>
<feature type="domain" description="Mce/MlaD" evidence="1">
    <location>
        <begin position="40"/>
        <end position="112"/>
    </location>
</feature>
<dbReference type="AlphaFoldDB" id="F6EN11"/>
<dbReference type="OrthoDB" id="9774928at2"/>
<dbReference type="InterPro" id="IPR024516">
    <property type="entry name" value="Mce_C"/>
</dbReference>
<dbReference type="Pfam" id="PF11887">
    <property type="entry name" value="Mce4_CUP1"/>
    <property type="match status" value="1"/>
</dbReference>
<dbReference type="PANTHER" id="PTHR33371:SF15">
    <property type="entry name" value="LIPOPROTEIN LPRN"/>
    <property type="match status" value="1"/>
</dbReference>
<dbReference type="InterPro" id="IPR003399">
    <property type="entry name" value="Mce/MlaD"/>
</dbReference>
<name>F6EN11_HOYSD</name>
<dbReference type="eggNOG" id="COG1463">
    <property type="taxonomic scope" value="Bacteria"/>
</dbReference>
<evidence type="ECO:0000259" key="1">
    <source>
        <dbReference type="Pfam" id="PF02470"/>
    </source>
</evidence>
<dbReference type="PROSITE" id="PS51257">
    <property type="entry name" value="PROKAR_LIPOPROTEIN"/>
    <property type="match status" value="1"/>
</dbReference>
<protein>
    <submittedName>
        <fullName evidence="3">Putative Mce family protein</fullName>
    </submittedName>
</protein>
<reference evidence="3 4" key="1">
    <citation type="journal article" date="2011" name="J. Bacteriol.">
        <title>Complete genome sequence of Amycolicicoccus subflavus DQS3-9A1T, an actinomycete isolated from crude oil-polluted soil.</title>
        <authorList>
            <person name="Cai M."/>
            <person name="Chen W.M."/>
            <person name="Nie Y."/>
            <person name="Chi C.Q."/>
            <person name="Wang Y.N."/>
            <person name="Tang Y.Q."/>
            <person name="Li G.Y."/>
            <person name="Wu X.L."/>
        </authorList>
    </citation>
    <scope>NUCLEOTIDE SEQUENCE [LARGE SCALE GENOMIC DNA]</scope>
    <source>
        <strain evidence="4">DSM 45089 / DQS3-9A1</strain>
    </source>
</reference>
<dbReference type="PANTHER" id="PTHR33371">
    <property type="entry name" value="INTERMEMBRANE PHOSPHOLIPID TRANSPORT SYSTEM BINDING PROTEIN MLAD-RELATED"/>
    <property type="match status" value="1"/>
</dbReference>
<dbReference type="KEGG" id="asd:AS9A_0876"/>
<gene>
    <name evidence="3" type="ordered locus">AS9A_0876</name>
</gene>
<dbReference type="HOGENOM" id="CLU_045966_1_0_11"/>
<accession>F6EN11</accession>
<dbReference type="InterPro" id="IPR052336">
    <property type="entry name" value="MlaD_Phospholipid_Transporter"/>
</dbReference>
<dbReference type="EMBL" id="CP002786">
    <property type="protein sequence ID" value="AEF39328.1"/>
    <property type="molecule type" value="Genomic_DNA"/>
</dbReference>
<proteinExistence type="predicted"/>
<sequence length="347" mass="37173">MTVYSRSRHALIGLCAAVMVSGCSIGMDQIPTDWAQGRDTYSIDAVVQSADLLNVGSEVRLGQRLIGRISDLRPDGGQAVLTMRLDGDVELPSNVSVRVELPTLLGNPYVRMRMPAEPAALPLEPGSVITRDYTELGPELESSIAAIGLVLQASGIDQLETVVTEAAEAFRGRGGDFARLVDSLIAITDTINAQHDEIDATLTAMASTTAQLAGNRGNFERGLNSAGPLLAELSQQEQQIGAFVDRFAAAGADLATLLGQTEQELPKFPERLRGVVDAFESVNYELTQLHIVLAAFMNGFANAQEGDYLRFDGTLDLPESVAKVLFGTRADESDPNALLRQLTEGTR</sequence>
<feature type="domain" description="Mammalian cell entry C-terminal" evidence="2">
    <location>
        <begin position="122"/>
        <end position="288"/>
    </location>
</feature>
<organism evidence="3 4">
    <name type="scientific">Hoyosella subflava (strain DSM 45089 / JCM 17490 / NBRC 109087 / DQS3-9A1)</name>
    <name type="common">Amycolicicoccus subflavus</name>
    <dbReference type="NCBI Taxonomy" id="443218"/>
    <lineage>
        <taxon>Bacteria</taxon>
        <taxon>Bacillati</taxon>
        <taxon>Actinomycetota</taxon>
        <taxon>Actinomycetes</taxon>
        <taxon>Mycobacteriales</taxon>
        <taxon>Hoyosellaceae</taxon>
        <taxon>Hoyosella</taxon>
    </lineage>
</organism>
<dbReference type="STRING" id="443218.AS9A_0876"/>
<dbReference type="NCBIfam" id="TIGR00996">
    <property type="entry name" value="Mtu_fam_mce"/>
    <property type="match status" value="1"/>
</dbReference>
<dbReference type="RefSeq" id="WP_013805677.1">
    <property type="nucleotide sequence ID" value="NC_015564.1"/>
</dbReference>